<dbReference type="InterPro" id="IPR033562">
    <property type="entry name" value="PLPL"/>
</dbReference>
<dbReference type="GO" id="GO:0005737">
    <property type="term" value="C:cytoplasm"/>
    <property type="evidence" value="ECO:0007669"/>
    <property type="project" value="TreeGrafter"/>
</dbReference>
<protein>
    <submittedName>
        <fullName evidence="3">Patatin-like phospholipase domain-containing protein, putative</fullName>
    </submittedName>
</protein>
<proteinExistence type="predicted"/>
<dbReference type="GO" id="GO:0016020">
    <property type="term" value="C:membrane"/>
    <property type="evidence" value="ECO:0007669"/>
    <property type="project" value="TreeGrafter"/>
</dbReference>
<feature type="region of interest" description="Disordered" evidence="1">
    <location>
        <begin position="112"/>
        <end position="142"/>
    </location>
</feature>
<dbReference type="GO" id="GO:0005811">
    <property type="term" value="C:lipid droplet"/>
    <property type="evidence" value="ECO:0007669"/>
    <property type="project" value="TreeGrafter"/>
</dbReference>
<name>U6KRY0_EIMTE</name>
<dbReference type="Pfam" id="PF01734">
    <property type="entry name" value="Patatin"/>
    <property type="match status" value="1"/>
</dbReference>
<dbReference type="EMBL" id="HG674581">
    <property type="protein sequence ID" value="CDJ39678.1"/>
    <property type="molecule type" value="Genomic_DNA"/>
</dbReference>
<dbReference type="GO" id="GO:0004806">
    <property type="term" value="F:triacylglycerol lipase activity"/>
    <property type="evidence" value="ECO:0007669"/>
    <property type="project" value="TreeGrafter"/>
</dbReference>
<dbReference type="PANTHER" id="PTHR12406">
    <property type="entry name" value="CALCIUM-INDEPENDENT PHOSPHOLIPASE A2 IPLA2 -RELATED"/>
    <property type="match status" value="1"/>
</dbReference>
<evidence type="ECO:0000259" key="2">
    <source>
        <dbReference type="Pfam" id="PF01734"/>
    </source>
</evidence>
<dbReference type="RefSeq" id="XP_013230433.1">
    <property type="nucleotide sequence ID" value="XM_013374979.1"/>
</dbReference>
<dbReference type="InterPro" id="IPR002641">
    <property type="entry name" value="PNPLA_dom"/>
</dbReference>
<dbReference type="GO" id="GO:0019433">
    <property type="term" value="P:triglyceride catabolic process"/>
    <property type="evidence" value="ECO:0007669"/>
    <property type="project" value="TreeGrafter"/>
</dbReference>
<gene>
    <name evidence="3" type="ORF">ETH_00043390</name>
</gene>
<evidence type="ECO:0000313" key="4">
    <source>
        <dbReference type="Proteomes" id="UP000030747"/>
    </source>
</evidence>
<accession>U6KRY0</accession>
<dbReference type="AlphaFoldDB" id="U6KRY0"/>
<evidence type="ECO:0000313" key="3">
    <source>
        <dbReference type="EMBL" id="CDJ39678.1"/>
    </source>
</evidence>
<sequence>MKRMGADLRAAGTAHRLASVLKRELRATLPEDAAEVLGQRPGDVTVTYTTVFPFLEGQFVRRFASAADLAECLVASCNIPFYVAPWPTVTCRGRQAVDGYFATKPQHFGCPPTGARRDVRVSCSSSSSSSRGGSRGERGGEV</sequence>
<dbReference type="Proteomes" id="UP000030747">
    <property type="component" value="Unassembled WGS sequence"/>
</dbReference>
<reference evidence="3" key="2">
    <citation type="submission" date="2013-10" db="EMBL/GenBank/DDBJ databases">
        <authorList>
            <person name="Aslett M."/>
        </authorList>
    </citation>
    <scope>NUCLEOTIDE SEQUENCE [LARGE SCALE GENOMIC DNA]</scope>
    <source>
        <strain evidence="3">Houghton</strain>
    </source>
</reference>
<feature type="compositionally biased region" description="Low complexity" evidence="1">
    <location>
        <begin position="121"/>
        <end position="132"/>
    </location>
</feature>
<dbReference type="VEuPathDB" id="ToxoDB:ETH2_1000900"/>
<organism evidence="3 4">
    <name type="scientific">Eimeria tenella</name>
    <name type="common">Coccidian parasite</name>
    <dbReference type="NCBI Taxonomy" id="5802"/>
    <lineage>
        <taxon>Eukaryota</taxon>
        <taxon>Sar</taxon>
        <taxon>Alveolata</taxon>
        <taxon>Apicomplexa</taxon>
        <taxon>Conoidasida</taxon>
        <taxon>Coccidia</taxon>
        <taxon>Eucoccidiorida</taxon>
        <taxon>Eimeriorina</taxon>
        <taxon>Eimeriidae</taxon>
        <taxon>Eimeria</taxon>
    </lineage>
</organism>
<keyword evidence="4" id="KW-1185">Reference proteome</keyword>
<dbReference type="GeneID" id="25257717"/>
<dbReference type="GO" id="GO:0055088">
    <property type="term" value="P:lipid homeostasis"/>
    <property type="evidence" value="ECO:0007669"/>
    <property type="project" value="TreeGrafter"/>
</dbReference>
<feature type="domain" description="PNPLA" evidence="2">
    <location>
        <begin position="19"/>
        <end position="102"/>
    </location>
</feature>
<dbReference type="OrthoDB" id="197155at2759"/>
<dbReference type="VEuPathDB" id="ToxoDB:ETH_00043390"/>
<dbReference type="PANTHER" id="PTHR12406:SF7">
    <property type="entry name" value="PATATIN-LIKE PHOSPHOLIPASE DOMAIN-CONTAINING PROTEIN 4"/>
    <property type="match status" value="1"/>
</dbReference>
<evidence type="ECO:0000256" key="1">
    <source>
        <dbReference type="SAM" id="MobiDB-lite"/>
    </source>
</evidence>
<reference evidence="3" key="1">
    <citation type="submission" date="2013-10" db="EMBL/GenBank/DDBJ databases">
        <title>Genomic analysis of the causative agents of coccidiosis in chickens.</title>
        <authorList>
            <person name="Reid A.J."/>
            <person name="Blake D."/>
            <person name="Billington K."/>
            <person name="Browne H."/>
            <person name="Dunn M."/>
            <person name="Hung S."/>
            <person name="Kawahara F."/>
            <person name="Miranda-Saavedra D."/>
            <person name="Mourier T."/>
            <person name="Nagra H."/>
            <person name="Otto T.D."/>
            <person name="Rawlings N."/>
            <person name="Sanchez A."/>
            <person name="Sanders M."/>
            <person name="Subramaniam C."/>
            <person name="Tay Y."/>
            <person name="Dear P."/>
            <person name="Doerig C."/>
            <person name="Gruber A."/>
            <person name="Parkinson J."/>
            <person name="Shirley M."/>
            <person name="Wan K.L."/>
            <person name="Berriman M."/>
            <person name="Tomley F."/>
            <person name="Pain A."/>
        </authorList>
    </citation>
    <scope>NUCLEOTIDE SEQUENCE [LARGE SCALE GENOMIC DNA]</scope>
    <source>
        <strain evidence="3">Houghton</strain>
    </source>
</reference>